<dbReference type="AlphaFoldDB" id="A0A1R4HF64"/>
<feature type="transmembrane region" description="Helical" evidence="1">
    <location>
        <begin position="177"/>
        <end position="194"/>
    </location>
</feature>
<dbReference type="OrthoDB" id="9813718at2"/>
<evidence type="ECO:0000313" key="4">
    <source>
        <dbReference type="EMBL" id="SJM94846.1"/>
    </source>
</evidence>
<feature type="transmembrane region" description="Helical" evidence="1">
    <location>
        <begin position="206"/>
        <end position="225"/>
    </location>
</feature>
<dbReference type="PANTHER" id="PTHR39084">
    <property type="entry name" value="MEMBRANE PROTEIN-RELATED"/>
    <property type="match status" value="1"/>
</dbReference>
<accession>A0A1R4HF64</accession>
<feature type="transmembrane region" description="Helical" evidence="1">
    <location>
        <begin position="394"/>
        <end position="417"/>
    </location>
</feature>
<keyword evidence="1" id="KW-0472">Membrane</keyword>
<evidence type="ECO:0000259" key="3">
    <source>
        <dbReference type="Pfam" id="PF13194"/>
    </source>
</evidence>
<keyword evidence="1" id="KW-1133">Transmembrane helix</keyword>
<feature type="transmembrane region" description="Helical" evidence="1">
    <location>
        <begin position="145"/>
        <end position="162"/>
    </location>
</feature>
<evidence type="ECO:0000313" key="5">
    <source>
        <dbReference type="Proteomes" id="UP000195667"/>
    </source>
</evidence>
<dbReference type="Pfam" id="PF13194">
    <property type="entry name" value="DUF4010"/>
    <property type="match status" value="1"/>
</dbReference>
<keyword evidence="1" id="KW-0812">Transmembrane</keyword>
<feature type="transmembrane region" description="Helical" evidence="1">
    <location>
        <begin position="307"/>
        <end position="324"/>
    </location>
</feature>
<organism evidence="4 5">
    <name type="scientific">Crenothrix polyspora</name>
    <dbReference type="NCBI Taxonomy" id="360316"/>
    <lineage>
        <taxon>Bacteria</taxon>
        <taxon>Pseudomonadati</taxon>
        <taxon>Pseudomonadota</taxon>
        <taxon>Gammaproteobacteria</taxon>
        <taxon>Methylococcales</taxon>
        <taxon>Crenotrichaceae</taxon>
        <taxon>Crenothrix</taxon>
    </lineage>
</organism>
<dbReference type="EMBL" id="FUKI01000137">
    <property type="protein sequence ID" value="SJM94846.1"/>
    <property type="molecule type" value="Genomic_DNA"/>
</dbReference>
<name>A0A1R4HF64_9GAMM</name>
<feature type="transmembrane region" description="Helical" evidence="1">
    <location>
        <begin position="6"/>
        <end position="26"/>
    </location>
</feature>
<dbReference type="InterPro" id="IPR025105">
    <property type="entry name" value="DUF4010"/>
</dbReference>
<dbReference type="InterPro" id="IPR049177">
    <property type="entry name" value="MgtC_SapB_SrpB_YhiD_N"/>
</dbReference>
<dbReference type="Pfam" id="PF02308">
    <property type="entry name" value="MgtC"/>
    <property type="match status" value="1"/>
</dbReference>
<protein>
    <submittedName>
        <fullName evidence="4">Uncharacterized protein</fullName>
    </submittedName>
</protein>
<feature type="transmembrane region" description="Helical" evidence="1">
    <location>
        <begin position="116"/>
        <end position="133"/>
    </location>
</feature>
<gene>
    <name evidence="4" type="ORF">CRENPOLYSF1_60002</name>
</gene>
<dbReference type="PANTHER" id="PTHR39084:SF1">
    <property type="entry name" value="DUF4010 DOMAIN-CONTAINING PROTEIN"/>
    <property type="match status" value="1"/>
</dbReference>
<feature type="domain" description="DUF4010" evidence="3">
    <location>
        <begin position="183"/>
        <end position="391"/>
    </location>
</feature>
<dbReference type="Proteomes" id="UP000195667">
    <property type="component" value="Unassembled WGS sequence"/>
</dbReference>
<feature type="transmembrane region" description="Helical" evidence="1">
    <location>
        <begin position="237"/>
        <end position="260"/>
    </location>
</feature>
<keyword evidence="5" id="KW-1185">Reference proteome</keyword>
<feature type="domain" description="MgtC/SapB/SrpB/YhiD N-terminal" evidence="2">
    <location>
        <begin position="10"/>
        <end position="134"/>
    </location>
</feature>
<reference evidence="5" key="1">
    <citation type="submission" date="2017-02" db="EMBL/GenBank/DDBJ databases">
        <authorList>
            <person name="Daims H."/>
        </authorList>
    </citation>
    <scope>NUCLEOTIDE SEQUENCE [LARGE SCALE GENOMIC DNA]</scope>
</reference>
<dbReference type="RefSeq" id="WP_087144505.1">
    <property type="nucleotide sequence ID" value="NZ_FUKI01000137.1"/>
</dbReference>
<feature type="transmembrane region" description="Helical" evidence="1">
    <location>
        <begin position="267"/>
        <end position="287"/>
    </location>
</feature>
<feature type="transmembrane region" description="Helical" evidence="1">
    <location>
        <begin position="92"/>
        <end position="110"/>
    </location>
</feature>
<sequence>MNELQNFKLLGITLAIGLLIGLERGWHTRDKGEGMRIAGLRTHGLIALLGGLWGILAQQTGVVLMGFAFLSLTCVLLMAYGKSLSKFENYSITSVIATLITFTLGTLTVYGHATLASSSAVVITLLLGFKPLLHGWMNKLEQHELEATLKLLLISVVLLPILPDRGFGPWQTINPYHVWWMVVLIAGISYLGYFANKIVGNQHGPVLTGLMGGLVSSTAVTLNLARLSKTYPNMHNALSAGILTACATMFVRTLVLAFIINPILLMALLPALSVMSAITYLMAFLFWQTMKGGQGNEVVTLENPFQLAMAIKFGAFLMAILLLSKGLKIYFGDMGTYFIAAASGLADVDPITLSISQLSKEDLALNVASQAILIAVSVNSGLKSMMAWVIGDKALGLRVGGTLLCAIMAGLLVIVSVN</sequence>
<proteinExistence type="predicted"/>
<evidence type="ECO:0000256" key="1">
    <source>
        <dbReference type="SAM" id="Phobius"/>
    </source>
</evidence>
<feature type="transmembrane region" description="Helical" evidence="1">
    <location>
        <begin position="62"/>
        <end position="80"/>
    </location>
</feature>
<evidence type="ECO:0000259" key="2">
    <source>
        <dbReference type="Pfam" id="PF02308"/>
    </source>
</evidence>